<evidence type="ECO:0000313" key="3">
    <source>
        <dbReference type="Proteomes" id="UP000323393"/>
    </source>
</evidence>
<feature type="region of interest" description="Disordered" evidence="1">
    <location>
        <begin position="36"/>
        <end position="66"/>
    </location>
</feature>
<protein>
    <submittedName>
        <fullName evidence="2">Uncharacterized protein</fullName>
    </submittedName>
</protein>
<dbReference type="EMBL" id="VTEU01000001">
    <property type="protein sequence ID" value="TYS61256.1"/>
    <property type="molecule type" value="Genomic_DNA"/>
</dbReference>
<name>A0AA94WRS9_9BACI</name>
<dbReference type="AlphaFoldDB" id="A0AA94WRS9"/>
<comment type="caution">
    <text evidence="2">The sequence shown here is derived from an EMBL/GenBank/DDBJ whole genome shotgun (WGS) entry which is preliminary data.</text>
</comment>
<accession>A0AA94WRS9</accession>
<reference evidence="2 3" key="1">
    <citation type="submission" date="2019-08" db="EMBL/GenBank/DDBJ databases">
        <title>Bacillus genomes from the desert of Cuatro Cienegas, Coahuila.</title>
        <authorList>
            <person name="Olmedo-Alvarez G."/>
        </authorList>
    </citation>
    <scope>NUCLEOTIDE SEQUENCE [LARGE SCALE GENOMIC DNA]</scope>
    <source>
        <strain evidence="2 3">CH88_3T</strain>
    </source>
</reference>
<evidence type="ECO:0000313" key="2">
    <source>
        <dbReference type="EMBL" id="TYS61256.1"/>
    </source>
</evidence>
<gene>
    <name evidence="2" type="ORF">FZC74_02990</name>
</gene>
<dbReference type="Proteomes" id="UP000323393">
    <property type="component" value="Unassembled WGS sequence"/>
</dbReference>
<organism evidence="2 3">
    <name type="scientific">Sutcliffiella horikoshii</name>
    <dbReference type="NCBI Taxonomy" id="79883"/>
    <lineage>
        <taxon>Bacteria</taxon>
        <taxon>Bacillati</taxon>
        <taxon>Bacillota</taxon>
        <taxon>Bacilli</taxon>
        <taxon>Bacillales</taxon>
        <taxon>Bacillaceae</taxon>
        <taxon>Sutcliffiella</taxon>
    </lineage>
</organism>
<sequence>MKQHITELTESSINVTFTQFPAVDWSKWRRLQRGSKGRLRPLKRCEEAQAPSRGKRSHLRKGTAAS</sequence>
<evidence type="ECO:0000256" key="1">
    <source>
        <dbReference type="SAM" id="MobiDB-lite"/>
    </source>
</evidence>
<proteinExistence type="predicted"/>
<feature type="compositionally biased region" description="Basic residues" evidence="1">
    <location>
        <begin position="53"/>
        <end position="66"/>
    </location>
</feature>